<dbReference type="Proteomes" id="UP000013111">
    <property type="component" value="Unassembled WGS sequence"/>
</dbReference>
<dbReference type="AlphaFoldDB" id="A0A830ZUJ0"/>
<protein>
    <submittedName>
        <fullName evidence="1">Uncharacterized protein</fullName>
    </submittedName>
</protein>
<gene>
    <name evidence="1" type="ORF">BN437_2552</name>
</gene>
<accession>A0A830ZUJ0</accession>
<evidence type="ECO:0000313" key="1">
    <source>
        <dbReference type="EMBL" id="CCO94469.1"/>
    </source>
</evidence>
<comment type="caution">
    <text evidence="1">The sequence shown here is derived from an EMBL/GenBank/DDBJ whole genome shotgun (WGS) entry which is preliminary data.</text>
</comment>
<evidence type="ECO:0000313" key="2">
    <source>
        <dbReference type="Proteomes" id="UP000013111"/>
    </source>
</evidence>
<organism evidence="1 2">
    <name type="scientific">Erwinia amylovora NBRC 12687 = CFBP 1232</name>
    <dbReference type="NCBI Taxonomy" id="1219359"/>
    <lineage>
        <taxon>Bacteria</taxon>
        <taxon>Pseudomonadati</taxon>
        <taxon>Pseudomonadota</taxon>
        <taxon>Gammaproteobacteria</taxon>
        <taxon>Enterobacterales</taxon>
        <taxon>Erwiniaceae</taxon>
        <taxon>Erwinia</taxon>
    </lineage>
</organism>
<reference evidence="1 2" key="2">
    <citation type="submission" date="2013-04" db="EMBL/GenBank/DDBJ databases">
        <title>Comparative genomics of 12 strains of Erwinia amylovora identifies a pan-genome with a large conserved core and provides insights into host specificity.</title>
        <authorList>
            <person name="Mann R.A."/>
            <person name="Smits T.H.M."/>
            <person name="Buehlmann A."/>
            <person name="Blom J."/>
            <person name="Goesmann A."/>
            <person name="Frey J.E."/>
            <person name="Plummer K.M."/>
            <person name="Beer S.V."/>
            <person name="Luck J."/>
            <person name="Duffy B."/>
            <person name="Rodoni B."/>
        </authorList>
    </citation>
    <scope>NUCLEOTIDE SEQUENCE [LARGE SCALE GENOMIC DNA]</scope>
    <source>
        <strain evidence="2">CFBP 1232</strain>
    </source>
</reference>
<proteinExistence type="predicted"/>
<sequence>MSTNAPSGRAGCSLLSEPFGQGYCSEAQGALCDFLLTRAGFIS</sequence>
<dbReference type="EMBL" id="CAPB01000025">
    <property type="protein sequence ID" value="CCO94469.1"/>
    <property type="molecule type" value="Genomic_DNA"/>
</dbReference>
<name>A0A830ZUJ0_ERWAM</name>
<reference evidence="1 2" key="1">
    <citation type="submission" date="2012-11" db="EMBL/GenBank/DDBJ databases">
        <authorList>
            <person name="Linke B."/>
        </authorList>
    </citation>
    <scope>NUCLEOTIDE SEQUENCE [LARGE SCALE GENOMIC DNA]</scope>
    <source>
        <strain evidence="2">CFBP 1232</strain>
    </source>
</reference>